<dbReference type="InterPro" id="IPR035437">
    <property type="entry name" value="SNase_OB-fold_sf"/>
</dbReference>
<protein>
    <submittedName>
        <fullName evidence="7">Endonuclease YncB, thermonuclease family</fullName>
    </submittedName>
</protein>
<evidence type="ECO:0000256" key="2">
    <source>
        <dbReference type="ARBA" id="ARBA00022759"/>
    </source>
</evidence>
<evidence type="ECO:0000256" key="5">
    <source>
        <dbReference type="SAM" id="SignalP"/>
    </source>
</evidence>
<dbReference type="Proteomes" id="UP000199019">
    <property type="component" value="Unassembled WGS sequence"/>
</dbReference>
<dbReference type="SUPFAM" id="SSF50199">
    <property type="entry name" value="Staphylococcal nuclease"/>
    <property type="match status" value="1"/>
</dbReference>
<dbReference type="SMART" id="SM00318">
    <property type="entry name" value="SNc"/>
    <property type="match status" value="1"/>
</dbReference>
<dbReference type="Pfam" id="PF00565">
    <property type="entry name" value="SNase"/>
    <property type="match status" value="1"/>
</dbReference>
<evidence type="ECO:0000256" key="1">
    <source>
        <dbReference type="ARBA" id="ARBA00022722"/>
    </source>
</evidence>
<feature type="domain" description="TNase-like" evidence="6">
    <location>
        <begin position="89"/>
        <end position="219"/>
    </location>
</feature>
<feature type="region of interest" description="Disordered" evidence="4">
    <location>
        <begin position="48"/>
        <end position="88"/>
    </location>
</feature>
<dbReference type="GO" id="GO:0003676">
    <property type="term" value="F:nucleic acid binding"/>
    <property type="evidence" value="ECO:0007669"/>
    <property type="project" value="InterPro"/>
</dbReference>
<dbReference type="GO" id="GO:0016787">
    <property type="term" value="F:hydrolase activity"/>
    <property type="evidence" value="ECO:0007669"/>
    <property type="project" value="UniProtKB-KW"/>
</dbReference>
<keyword evidence="5" id="KW-0732">Signal</keyword>
<dbReference type="EMBL" id="FOHB01000007">
    <property type="protein sequence ID" value="SES43424.1"/>
    <property type="molecule type" value="Genomic_DNA"/>
</dbReference>
<dbReference type="PROSITE" id="PS51318">
    <property type="entry name" value="TAT"/>
    <property type="match status" value="1"/>
</dbReference>
<organism evidence="7 8">
    <name type="scientific">Pedococcus cremeus</name>
    <dbReference type="NCBI Taxonomy" id="587636"/>
    <lineage>
        <taxon>Bacteria</taxon>
        <taxon>Bacillati</taxon>
        <taxon>Actinomycetota</taxon>
        <taxon>Actinomycetes</taxon>
        <taxon>Micrococcales</taxon>
        <taxon>Intrasporangiaceae</taxon>
        <taxon>Pedococcus</taxon>
    </lineage>
</organism>
<accession>A0A1H9XBC4</accession>
<keyword evidence="1" id="KW-0540">Nuclease</keyword>
<dbReference type="InterPro" id="IPR016071">
    <property type="entry name" value="Staphylococal_nuclease_OB-fold"/>
</dbReference>
<dbReference type="STRING" id="587636.SAMN05216199_3618"/>
<dbReference type="InterPro" id="IPR002071">
    <property type="entry name" value="Thermonucl_AS"/>
</dbReference>
<proteinExistence type="predicted"/>
<evidence type="ECO:0000256" key="4">
    <source>
        <dbReference type="SAM" id="MobiDB-lite"/>
    </source>
</evidence>
<evidence type="ECO:0000313" key="8">
    <source>
        <dbReference type="Proteomes" id="UP000199019"/>
    </source>
</evidence>
<keyword evidence="3" id="KW-0378">Hydrolase</keyword>
<keyword evidence="8" id="KW-1185">Reference proteome</keyword>
<sequence>MSSLLSARRRLAATALAAALAGGLAAGCTPEADGPGTQATAAARPIAQAATKTAAAHATARPTTEKPAPAKTTPAAAPKAPSPSKKPVASGLVAVVGVTDGDTIKVRLAGKTERVRVIGIDTPELRSHDCYAQQAASRMQSLVQSKSVQLLADPTQDDRDRYGRLLRHVRLADGRSVAELLIAGGFGREYTYDVAYNGQAAHLRAQAAAKAAHRGIWSSGCLAAVSPAPAPAPAAPPAPAAAPKSCLIKGNIASDGEKIYHVPGGAFYDVTKISESKGERWFCTESEAQAAGWRPSKR</sequence>
<dbReference type="PANTHER" id="PTHR12302">
    <property type="entry name" value="EBNA2 BINDING PROTEIN P100"/>
    <property type="match status" value="1"/>
</dbReference>
<dbReference type="Gene3D" id="2.40.50.90">
    <property type="match status" value="1"/>
</dbReference>
<dbReference type="PROSITE" id="PS50830">
    <property type="entry name" value="TNASE_3"/>
    <property type="match status" value="1"/>
</dbReference>
<dbReference type="InterPro" id="IPR006311">
    <property type="entry name" value="TAT_signal"/>
</dbReference>
<dbReference type="PANTHER" id="PTHR12302:SF3">
    <property type="entry name" value="SERINE_THREONINE-PROTEIN KINASE 31"/>
    <property type="match status" value="1"/>
</dbReference>
<reference evidence="8" key="1">
    <citation type="submission" date="2016-10" db="EMBL/GenBank/DDBJ databases">
        <authorList>
            <person name="Varghese N."/>
            <person name="Submissions S."/>
        </authorList>
    </citation>
    <scope>NUCLEOTIDE SEQUENCE [LARGE SCALE GENOMIC DNA]</scope>
    <source>
        <strain evidence="8">CGMCC 1.6963</strain>
    </source>
</reference>
<feature type="signal peptide" evidence="5">
    <location>
        <begin position="1"/>
        <end position="26"/>
    </location>
</feature>
<keyword evidence="2 7" id="KW-0255">Endonuclease</keyword>
<feature type="compositionally biased region" description="Low complexity" evidence="4">
    <location>
        <begin position="48"/>
        <end position="87"/>
    </location>
</feature>
<name>A0A1H9XBC4_9MICO</name>
<dbReference type="PROSITE" id="PS01123">
    <property type="entry name" value="TNASE_1"/>
    <property type="match status" value="1"/>
</dbReference>
<feature type="chain" id="PRO_5038872872" evidence="5">
    <location>
        <begin position="27"/>
        <end position="298"/>
    </location>
</feature>
<evidence type="ECO:0000313" key="7">
    <source>
        <dbReference type="EMBL" id="SES43424.1"/>
    </source>
</evidence>
<dbReference type="GO" id="GO:0004519">
    <property type="term" value="F:endonuclease activity"/>
    <property type="evidence" value="ECO:0007669"/>
    <property type="project" value="UniProtKB-KW"/>
</dbReference>
<dbReference type="AlphaFoldDB" id="A0A1H9XBC4"/>
<evidence type="ECO:0000259" key="6">
    <source>
        <dbReference type="PROSITE" id="PS50830"/>
    </source>
</evidence>
<gene>
    <name evidence="7" type="ORF">SAMN05216199_3618</name>
</gene>
<evidence type="ECO:0000256" key="3">
    <source>
        <dbReference type="ARBA" id="ARBA00022801"/>
    </source>
</evidence>
<dbReference type="RefSeq" id="WP_091761298.1">
    <property type="nucleotide sequence ID" value="NZ_FOHB01000007.1"/>
</dbReference>